<feature type="binding site" evidence="5">
    <location>
        <position position="190"/>
    </location>
    <ligand>
        <name>Ca(2+)</name>
        <dbReference type="ChEBI" id="CHEBI:29108"/>
    </ligand>
</feature>
<evidence type="ECO:0000313" key="8">
    <source>
        <dbReference type="Proteomes" id="UP000192674"/>
    </source>
</evidence>
<evidence type="ECO:0000256" key="4">
    <source>
        <dbReference type="PIRSR" id="PIRSR001227-1"/>
    </source>
</evidence>
<sequence>MTRRRLGTDKRLLIVFVLTSILLSVTPAAAAQLNRDTGHFRVPGLQQPVQLVMDRWGVPHIYAQSVADVFLAQGFNAARERLFQIDLWRRRGLGQLSSVLGPSYVEQDRAARLFLYRGDMRREWDSYGPGAELAATRFTQGVNAYVDWLGRHPEAMPEEFRILGYTPDHWQAADIVRIRSHGLTRNLTSEVARSKVTCVAGAAADRQRVALMPKRDIVVPVGFDPCALPDDVLRVFQLATQDVKFANGQIRALPTQPDEALEASNNWVVAPQRTATGRPILANDPHRVYSAPSLRYISHLVAPGMNVVGANEPFLPGVSIGHNENIAFGLTIFPIDQEDLYVYQLDPADHSRYRYGDGWERIRTSTEKIAVAGAPARQVELAYTRHGPVIAVDESRHLAYAVRTAWLQPGMNPYYGSQKYMTARNFTEFTDAMRDWGAPTENQVYADVRGNIGWVSGGMAPIRRGYDGLMPVPGDGRYEWNGFYNGDILPRSYNPTEGFIATANQFNLPPGYPYPLGFEWTNPARYTRIADVLSKTTHESVADSMRLQGDQVSLVAQRMVALLAGLSSSDPDTAAALRLLIGWDGNESVDSAAAALFEVWRKRHLGPAYVKSVVPPKAVPLIGQPDLVTMLDALEHPSDIAARNALLLNTLGEAYKDVSKLLGPDATTWQWGRLQRTTFAHPLAPAVDEQTRARLNVGPFPRGGSEHTVNASSYNANFEQTAGPSFRMVLDVGNWDASRAVNTPGQSGRPGDPHYRDLAGKWSRTEYFPLLYSRTAVERNAERHIMLFPAN</sequence>
<evidence type="ECO:0000256" key="1">
    <source>
        <dbReference type="ARBA" id="ARBA00006586"/>
    </source>
</evidence>
<dbReference type="InterPro" id="IPR023343">
    <property type="entry name" value="Penicillin_amidase_dom1"/>
</dbReference>
<feature type="signal peptide" evidence="6">
    <location>
        <begin position="1"/>
        <end position="30"/>
    </location>
</feature>
<dbReference type="SUPFAM" id="SSF56235">
    <property type="entry name" value="N-terminal nucleophile aminohydrolases (Ntn hydrolases)"/>
    <property type="match status" value="1"/>
</dbReference>
<comment type="cofactor">
    <cofactor evidence="5">
        <name>Ca(2+)</name>
        <dbReference type="ChEBI" id="CHEBI:29108"/>
    </cofactor>
    <text evidence="5">Binds 1 Ca(2+) ion per dimer.</text>
</comment>
<dbReference type="RefSeq" id="WP_235039222.1">
    <property type="nucleotide sequence ID" value="NZ_FWXV01000011.1"/>
</dbReference>
<keyword evidence="2" id="KW-0378">Hydrolase</keyword>
<dbReference type="PIRSF" id="PIRSF001227">
    <property type="entry name" value="Pen_acylase"/>
    <property type="match status" value="1"/>
</dbReference>
<protein>
    <submittedName>
        <fullName evidence="7">Penicillin amidase</fullName>
    </submittedName>
</protein>
<dbReference type="PANTHER" id="PTHR34218">
    <property type="entry name" value="PEPTIDASE S45 PENICILLIN AMIDASE"/>
    <property type="match status" value="1"/>
</dbReference>
<dbReference type="Gene3D" id="2.30.120.10">
    <property type="match status" value="1"/>
</dbReference>
<keyword evidence="6" id="KW-0732">Signal</keyword>
<organism evidence="7 8">
    <name type="scientific">Kibdelosporangium aridum</name>
    <dbReference type="NCBI Taxonomy" id="2030"/>
    <lineage>
        <taxon>Bacteria</taxon>
        <taxon>Bacillati</taxon>
        <taxon>Actinomycetota</taxon>
        <taxon>Actinomycetes</taxon>
        <taxon>Pseudonocardiales</taxon>
        <taxon>Pseudonocardiaceae</taxon>
        <taxon>Kibdelosporangium</taxon>
    </lineage>
</organism>
<dbReference type="GO" id="GO:0017000">
    <property type="term" value="P:antibiotic biosynthetic process"/>
    <property type="evidence" value="ECO:0007669"/>
    <property type="project" value="InterPro"/>
</dbReference>
<feature type="active site" description="Nucleophile" evidence="4">
    <location>
        <position position="264"/>
    </location>
</feature>
<accession>A0A1W2FUV7</accession>
<evidence type="ECO:0000256" key="3">
    <source>
        <dbReference type="ARBA" id="ARBA00023145"/>
    </source>
</evidence>
<dbReference type="GO" id="GO:0016811">
    <property type="term" value="F:hydrolase activity, acting on carbon-nitrogen (but not peptide) bonds, in linear amides"/>
    <property type="evidence" value="ECO:0007669"/>
    <property type="project" value="InterPro"/>
</dbReference>
<dbReference type="EMBL" id="FWXV01000011">
    <property type="protein sequence ID" value="SMD25512.1"/>
    <property type="molecule type" value="Genomic_DNA"/>
</dbReference>
<keyword evidence="5" id="KW-0106">Calcium</keyword>
<keyword evidence="3" id="KW-0865">Zymogen</keyword>
<dbReference type="Gene3D" id="1.10.439.10">
    <property type="entry name" value="Penicillin Amidohydrolase, domain 1"/>
    <property type="match status" value="1"/>
</dbReference>
<dbReference type="InterPro" id="IPR029055">
    <property type="entry name" value="Ntn_hydrolases_N"/>
</dbReference>
<evidence type="ECO:0000313" key="7">
    <source>
        <dbReference type="EMBL" id="SMD25512.1"/>
    </source>
</evidence>
<dbReference type="InterPro" id="IPR043146">
    <property type="entry name" value="Penicillin_amidase_N_B-knob"/>
</dbReference>
<feature type="binding site" evidence="5">
    <location>
        <position position="339"/>
    </location>
    <ligand>
        <name>Ca(2+)</name>
        <dbReference type="ChEBI" id="CHEBI:29108"/>
    </ligand>
</feature>
<feature type="binding site" evidence="5">
    <location>
        <position position="336"/>
    </location>
    <ligand>
        <name>Ca(2+)</name>
        <dbReference type="ChEBI" id="CHEBI:29108"/>
    </ligand>
</feature>
<comment type="similarity">
    <text evidence="1">Belongs to the peptidase S45 family.</text>
</comment>
<evidence type="ECO:0000256" key="5">
    <source>
        <dbReference type="PIRSR" id="PIRSR001227-2"/>
    </source>
</evidence>
<dbReference type="CDD" id="cd03747">
    <property type="entry name" value="Ntn_PGA_like"/>
    <property type="match status" value="1"/>
</dbReference>
<dbReference type="PANTHER" id="PTHR34218:SF4">
    <property type="entry name" value="ACYL-HOMOSERINE LACTONE ACYLASE QUIP"/>
    <property type="match status" value="1"/>
</dbReference>
<dbReference type="Pfam" id="PF01804">
    <property type="entry name" value="Penicil_amidase"/>
    <property type="match status" value="1"/>
</dbReference>
<dbReference type="Gene3D" id="1.10.1400.10">
    <property type="match status" value="1"/>
</dbReference>
<dbReference type="InterPro" id="IPR002692">
    <property type="entry name" value="S45"/>
</dbReference>
<gene>
    <name evidence="7" type="ORF">SAMN05661093_09190</name>
</gene>
<evidence type="ECO:0000256" key="6">
    <source>
        <dbReference type="SAM" id="SignalP"/>
    </source>
</evidence>
<dbReference type="Proteomes" id="UP000192674">
    <property type="component" value="Unassembled WGS sequence"/>
</dbReference>
<feature type="chain" id="PRO_5012461615" evidence="6">
    <location>
        <begin position="31"/>
        <end position="791"/>
    </location>
</feature>
<keyword evidence="5" id="KW-0479">Metal-binding</keyword>
<reference evidence="7 8" key="1">
    <citation type="submission" date="2017-04" db="EMBL/GenBank/DDBJ databases">
        <authorList>
            <person name="Afonso C.L."/>
            <person name="Miller P.J."/>
            <person name="Scott M.A."/>
            <person name="Spackman E."/>
            <person name="Goraichik I."/>
            <person name="Dimitrov K.M."/>
            <person name="Suarez D.L."/>
            <person name="Swayne D.E."/>
        </authorList>
    </citation>
    <scope>NUCLEOTIDE SEQUENCE [LARGE SCALE GENOMIC DNA]</scope>
    <source>
        <strain evidence="7 8">DSM 43828</strain>
    </source>
</reference>
<dbReference type="InterPro" id="IPR043147">
    <property type="entry name" value="Penicillin_amidase_A-knob"/>
</dbReference>
<dbReference type="Gene3D" id="3.60.20.10">
    <property type="entry name" value="Glutamine Phosphoribosylpyrophosphate, subunit 1, domain 1"/>
    <property type="match status" value="1"/>
</dbReference>
<dbReference type="AlphaFoldDB" id="A0A1W2FUV7"/>
<evidence type="ECO:0000256" key="2">
    <source>
        <dbReference type="ARBA" id="ARBA00022801"/>
    </source>
</evidence>
<dbReference type="GO" id="GO:0046872">
    <property type="term" value="F:metal ion binding"/>
    <property type="evidence" value="ECO:0007669"/>
    <property type="project" value="UniProtKB-KW"/>
</dbReference>
<dbReference type="InterPro" id="IPR014395">
    <property type="entry name" value="Pen/GL7ACA/AHL_acylase"/>
</dbReference>
<proteinExistence type="inferred from homology"/>
<name>A0A1W2FUV7_KIBAR</name>
<keyword evidence="8" id="KW-1185">Reference proteome</keyword>